<dbReference type="AlphaFoldDB" id="A0A4S8I2L9"/>
<evidence type="ECO:0000256" key="1">
    <source>
        <dbReference type="SAM" id="Phobius"/>
    </source>
</evidence>
<gene>
    <name evidence="2" type="ORF">FAM09_09690</name>
</gene>
<reference evidence="2 3" key="1">
    <citation type="submission" date="2019-04" db="EMBL/GenBank/DDBJ databases">
        <title>Niastella caeni sp. nov., isolated from activated sludge.</title>
        <authorList>
            <person name="Sheng M."/>
        </authorList>
    </citation>
    <scope>NUCLEOTIDE SEQUENCE [LARGE SCALE GENOMIC DNA]</scope>
    <source>
        <strain evidence="2 3">HX-2-15</strain>
    </source>
</reference>
<dbReference type="EMBL" id="STFF01000002">
    <property type="protein sequence ID" value="THU40142.1"/>
    <property type="molecule type" value="Genomic_DNA"/>
</dbReference>
<feature type="transmembrane region" description="Helical" evidence="1">
    <location>
        <begin position="53"/>
        <end position="73"/>
    </location>
</feature>
<evidence type="ECO:0000313" key="2">
    <source>
        <dbReference type="EMBL" id="THU40142.1"/>
    </source>
</evidence>
<evidence type="ECO:0000313" key="3">
    <source>
        <dbReference type="Proteomes" id="UP000306918"/>
    </source>
</evidence>
<accession>A0A4S8I2L9</accession>
<protein>
    <submittedName>
        <fullName evidence="2">DUF4260 family protein</fullName>
    </submittedName>
</protein>
<feature type="transmembrane region" description="Helical" evidence="1">
    <location>
        <begin position="23"/>
        <end position="46"/>
    </location>
</feature>
<sequence>MKYIIRLEEAAKLAAAFYFSWEIGFSPLVFILFLLVPDISIIGYMINSRWGAYIYNLAHHQTVGIALIVGGYIMQDNRVIFAGLIVLGHSSLDRMFGFGLKHIDNFKHTHLGWIGKITQE</sequence>
<dbReference type="RefSeq" id="WP_136576896.1">
    <property type="nucleotide sequence ID" value="NZ_STFF01000002.1"/>
</dbReference>
<proteinExistence type="predicted"/>
<keyword evidence="1" id="KW-0812">Transmembrane</keyword>
<dbReference type="Pfam" id="PF14079">
    <property type="entry name" value="DUF4260"/>
    <property type="match status" value="1"/>
</dbReference>
<keyword evidence="1" id="KW-0472">Membrane</keyword>
<organism evidence="2 3">
    <name type="scientific">Niastella caeni</name>
    <dbReference type="NCBI Taxonomy" id="2569763"/>
    <lineage>
        <taxon>Bacteria</taxon>
        <taxon>Pseudomonadati</taxon>
        <taxon>Bacteroidota</taxon>
        <taxon>Chitinophagia</taxon>
        <taxon>Chitinophagales</taxon>
        <taxon>Chitinophagaceae</taxon>
        <taxon>Niastella</taxon>
    </lineage>
</organism>
<keyword evidence="1" id="KW-1133">Transmembrane helix</keyword>
<dbReference type="InterPro" id="IPR025356">
    <property type="entry name" value="DUF4260"/>
</dbReference>
<keyword evidence="3" id="KW-1185">Reference proteome</keyword>
<comment type="caution">
    <text evidence="2">The sequence shown here is derived from an EMBL/GenBank/DDBJ whole genome shotgun (WGS) entry which is preliminary data.</text>
</comment>
<name>A0A4S8I2L9_9BACT</name>
<dbReference type="OrthoDB" id="9813911at2"/>
<dbReference type="Proteomes" id="UP000306918">
    <property type="component" value="Unassembled WGS sequence"/>
</dbReference>